<dbReference type="AlphaFoldDB" id="A0A520KSL6"/>
<organism evidence="4 5">
    <name type="scientific">Methanoliparum thermophilum</name>
    <dbReference type="NCBI Taxonomy" id="2491083"/>
    <lineage>
        <taxon>Archaea</taxon>
        <taxon>Methanobacteriati</taxon>
        <taxon>Methanobacteriota</taxon>
        <taxon>Candidatus Methanoliparia</taxon>
        <taxon>Candidatus Methanoliparales</taxon>
        <taxon>Candidatus Methanoliparaceae</taxon>
        <taxon>Candidatus Methanoliparum</taxon>
    </lineage>
</organism>
<dbReference type="GO" id="GO:0016887">
    <property type="term" value="F:ATP hydrolysis activity"/>
    <property type="evidence" value="ECO:0007669"/>
    <property type="project" value="InterPro"/>
</dbReference>
<evidence type="ECO:0000259" key="3">
    <source>
        <dbReference type="PROSITE" id="PS50893"/>
    </source>
</evidence>
<reference evidence="4 5" key="1">
    <citation type="journal article" date="2019" name="Nat. Microbiol.">
        <title>Wide diversity of methane and short-chain alkane metabolisms in uncultured archaea.</title>
        <authorList>
            <person name="Borrel G."/>
            <person name="Adam P.S."/>
            <person name="McKay L.J."/>
            <person name="Chen L.X."/>
            <person name="Sierra-Garcia I.N."/>
            <person name="Sieber C.M."/>
            <person name="Letourneur Q."/>
            <person name="Ghozlane A."/>
            <person name="Andersen G.L."/>
            <person name="Li W.J."/>
            <person name="Hallam S.J."/>
            <person name="Muyzer G."/>
            <person name="de Oliveira V.M."/>
            <person name="Inskeep W.P."/>
            <person name="Banfield J.F."/>
            <person name="Gribaldo S."/>
        </authorList>
    </citation>
    <scope>NUCLEOTIDE SEQUENCE [LARGE SCALE GENOMIC DNA]</scope>
    <source>
        <strain evidence="4">NM1a</strain>
    </source>
</reference>
<dbReference type="InterPro" id="IPR003593">
    <property type="entry name" value="AAA+_ATPase"/>
</dbReference>
<feature type="domain" description="ABC transporter" evidence="3">
    <location>
        <begin position="9"/>
        <end position="250"/>
    </location>
</feature>
<protein>
    <submittedName>
        <fullName evidence="4">ABC transporter ATP-binding protein</fullName>
    </submittedName>
</protein>
<evidence type="ECO:0000313" key="5">
    <source>
        <dbReference type="Proteomes" id="UP000317158"/>
    </source>
</evidence>
<dbReference type="GO" id="GO:0005524">
    <property type="term" value="F:ATP binding"/>
    <property type="evidence" value="ECO:0007669"/>
    <property type="project" value="UniProtKB-KW"/>
</dbReference>
<dbReference type="InterPro" id="IPR003439">
    <property type="entry name" value="ABC_transporter-like_ATP-bd"/>
</dbReference>
<dbReference type="Gene3D" id="3.40.50.300">
    <property type="entry name" value="P-loop containing nucleotide triphosphate hydrolases"/>
    <property type="match status" value="1"/>
</dbReference>
<keyword evidence="1" id="KW-0547">Nucleotide-binding</keyword>
<evidence type="ECO:0000256" key="1">
    <source>
        <dbReference type="ARBA" id="ARBA00022741"/>
    </source>
</evidence>
<name>A0A520KSL6_METT2</name>
<evidence type="ECO:0000313" key="4">
    <source>
        <dbReference type="EMBL" id="RZN64917.1"/>
    </source>
</evidence>
<dbReference type="Proteomes" id="UP000317158">
    <property type="component" value="Unassembled WGS sequence"/>
</dbReference>
<dbReference type="InterPro" id="IPR010230">
    <property type="entry name" value="FeS-cluster_ATPase_SufC"/>
</dbReference>
<dbReference type="SUPFAM" id="SSF52540">
    <property type="entry name" value="P-loop containing nucleoside triphosphate hydrolases"/>
    <property type="match status" value="1"/>
</dbReference>
<dbReference type="CDD" id="cd03217">
    <property type="entry name" value="ABC_FeS_Assembly"/>
    <property type="match status" value="1"/>
</dbReference>
<dbReference type="EMBL" id="RXIF01000004">
    <property type="protein sequence ID" value="RZN64917.1"/>
    <property type="molecule type" value="Genomic_DNA"/>
</dbReference>
<comment type="caution">
    <text evidence="4">The sequence shown here is derived from an EMBL/GenBank/DDBJ whole genome shotgun (WGS) entry which is preliminary data.</text>
</comment>
<dbReference type="PROSITE" id="PS50893">
    <property type="entry name" value="ABC_TRANSPORTER_2"/>
    <property type="match status" value="1"/>
</dbReference>
<dbReference type="PANTHER" id="PTHR43204">
    <property type="entry name" value="ABC TRANSPORTER I FAMILY MEMBER 6, CHLOROPLASTIC"/>
    <property type="match status" value="1"/>
</dbReference>
<gene>
    <name evidence="4" type="ORF">EF806_02415</name>
</gene>
<proteinExistence type="predicted"/>
<sequence>MVIKLKYSLEIRNLAVDVDGQHVLKDVNLMIEKGETHVLLGPNGSGKTTLLLSILGLSRYKVVRGEIIFKGRNIVDLPTDERVKMGIGIAFQNPPIIRGISLNTMLNVCMGKKTTEITDDAVKLAKELNFSEDFLTRDVNYGFSGGEIKRSEIMQLIAQQPDFIMFDEPDSGVDIENMELIGKIIGKLLERDLIPSRRKKMGLIITHLATILDYINADRAHVMLKGKIACSGYPKEILDGIRKNGYEKCIRTCQEQ</sequence>
<dbReference type="PANTHER" id="PTHR43204:SF1">
    <property type="entry name" value="ABC TRANSPORTER I FAMILY MEMBER 6, CHLOROPLASTIC"/>
    <property type="match status" value="1"/>
</dbReference>
<keyword evidence="2 4" id="KW-0067">ATP-binding</keyword>
<dbReference type="InterPro" id="IPR027417">
    <property type="entry name" value="P-loop_NTPase"/>
</dbReference>
<evidence type="ECO:0000256" key="2">
    <source>
        <dbReference type="ARBA" id="ARBA00022840"/>
    </source>
</evidence>
<accession>A0A520KSL6</accession>
<dbReference type="Pfam" id="PF00005">
    <property type="entry name" value="ABC_tran"/>
    <property type="match status" value="1"/>
</dbReference>
<dbReference type="SMART" id="SM00382">
    <property type="entry name" value="AAA"/>
    <property type="match status" value="1"/>
</dbReference>